<reference evidence="4" key="1">
    <citation type="journal article" date="2006" name="Science">
        <title>Phytophthora genome sequences uncover evolutionary origins and mechanisms of pathogenesis.</title>
        <authorList>
            <person name="Tyler B.M."/>
            <person name="Tripathy S."/>
            <person name="Zhang X."/>
            <person name="Dehal P."/>
            <person name="Jiang R.H."/>
            <person name="Aerts A."/>
            <person name="Arredondo F.D."/>
            <person name="Baxter L."/>
            <person name="Bensasson D."/>
            <person name="Beynon J.L."/>
            <person name="Chapman J."/>
            <person name="Damasceno C.M."/>
            <person name="Dorrance A.E."/>
            <person name="Dou D."/>
            <person name="Dickerman A.W."/>
            <person name="Dubchak I.L."/>
            <person name="Garbelotto M."/>
            <person name="Gijzen M."/>
            <person name="Gordon S.G."/>
            <person name="Govers F."/>
            <person name="Grunwald N.J."/>
            <person name="Huang W."/>
            <person name="Ivors K.L."/>
            <person name="Jones R.W."/>
            <person name="Kamoun S."/>
            <person name="Krampis K."/>
            <person name="Lamour K.H."/>
            <person name="Lee M.K."/>
            <person name="McDonald W.H."/>
            <person name="Medina M."/>
            <person name="Meijer H.J."/>
            <person name="Nordberg E.K."/>
            <person name="Maclean D.J."/>
            <person name="Ospina-Giraldo M.D."/>
            <person name="Morris P.F."/>
            <person name="Phuntumart V."/>
            <person name="Putnam N.H."/>
            <person name="Rash S."/>
            <person name="Rose J.K."/>
            <person name="Sakihama Y."/>
            <person name="Salamov A.A."/>
            <person name="Savidor A."/>
            <person name="Scheuring C.F."/>
            <person name="Smith B.M."/>
            <person name="Sobral B.W."/>
            <person name="Terry A."/>
            <person name="Torto-Alalibo T.A."/>
            <person name="Win J."/>
            <person name="Xu Z."/>
            <person name="Zhang H."/>
            <person name="Grigoriev I.V."/>
            <person name="Rokhsar D.S."/>
            <person name="Boore J.L."/>
        </authorList>
    </citation>
    <scope>NUCLEOTIDE SEQUENCE [LARGE SCALE GENOMIC DNA]</scope>
    <source>
        <strain evidence="4">Pr102</strain>
    </source>
</reference>
<feature type="compositionally biased region" description="Low complexity" evidence="2">
    <location>
        <begin position="43"/>
        <end position="57"/>
    </location>
</feature>
<keyword evidence="1" id="KW-0175">Coiled coil</keyword>
<evidence type="ECO:0000256" key="2">
    <source>
        <dbReference type="SAM" id="MobiDB-lite"/>
    </source>
</evidence>
<feature type="coiled-coil region" evidence="1">
    <location>
        <begin position="164"/>
        <end position="191"/>
    </location>
</feature>
<evidence type="ECO:0000313" key="3">
    <source>
        <dbReference type="EnsemblProtists" id="Phyra86460"/>
    </source>
</evidence>
<reference evidence="3" key="2">
    <citation type="submission" date="2015-06" db="UniProtKB">
        <authorList>
            <consortium name="EnsemblProtists"/>
        </authorList>
    </citation>
    <scope>IDENTIFICATION</scope>
    <source>
        <strain evidence="3">Pr102</strain>
    </source>
</reference>
<dbReference type="VEuPathDB" id="FungiDB:KRP22_8955"/>
<dbReference type="HOGENOM" id="CLU_050323_1_0_1"/>
<proteinExistence type="predicted"/>
<feature type="compositionally biased region" description="Basic residues" evidence="2">
    <location>
        <begin position="64"/>
        <end position="73"/>
    </location>
</feature>
<keyword evidence="4" id="KW-1185">Reference proteome</keyword>
<dbReference type="InParanoid" id="H3H6X8"/>
<dbReference type="AlphaFoldDB" id="H3H6X8"/>
<feature type="region of interest" description="Disordered" evidence="2">
    <location>
        <begin position="435"/>
        <end position="466"/>
    </location>
</feature>
<sequence>MTDQAPRKTVDAATTEAGPPTTSQTPVTAAAATTTVEVVDVTTDGAAWTATPARTTTDPPPIRASKRVAKRKAAPTDAEKAQKGKKKLVRSVGLPAPQPDEPTAEASTARPSTAQRVDSATKATPRQATEFDLTNFMTSFQPGLVSEARSPGRARVVASAAAPSAGVQDEMHRLRQEVESLRSQVAGVRQSLAVLTDPNDEGELPADSVRQLSSASFPEQAKKAKGDYHPPQAHVLAATRMFKGLTPTEGKPVSPMSFVLGLREAECVGFKTSPAVLMAIFSGRLGSRGLTILHFREENEQEALEAGSSNCNFASDFNPAATLPTAATSCSAYDDILDGIHGLTRMGEVMWHDHMLLVTERLRVFVSKNKSADPAGQPCRVKLVLLYVNKWLGTALGHVQVDSPAWWGGFSKAILAIDYKSSEWTMALVNTLSQASAAPPPSRYPEARDQPRSRETQGRREKSVPDEIRALIPSNRRGEEPCLRFLGGVMCSGGNRDRCGHPKRVHGWPSADIPRRLKEWAQDTYARRRGWDQEAKQWRRNGRN</sequence>
<feature type="region of interest" description="Disordered" evidence="2">
    <location>
        <begin position="43"/>
        <end position="128"/>
    </location>
</feature>
<feature type="region of interest" description="Disordered" evidence="2">
    <location>
        <begin position="1"/>
        <end position="31"/>
    </location>
</feature>
<feature type="compositionally biased region" description="Basic and acidic residues" evidence="2">
    <location>
        <begin position="1"/>
        <end position="10"/>
    </location>
</feature>
<dbReference type="OMA" id="HYRREES"/>
<dbReference type="STRING" id="164328.H3H6X8"/>
<organism evidence="3 4">
    <name type="scientific">Phytophthora ramorum</name>
    <name type="common">Sudden oak death agent</name>
    <dbReference type="NCBI Taxonomy" id="164328"/>
    <lineage>
        <taxon>Eukaryota</taxon>
        <taxon>Sar</taxon>
        <taxon>Stramenopiles</taxon>
        <taxon>Oomycota</taxon>
        <taxon>Peronosporomycetes</taxon>
        <taxon>Peronosporales</taxon>
        <taxon>Peronosporaceae</taxon>
        <taxon>Phytophthora</taxon>
    </lineage>
</organism>
<feature type="compositionally biased region" description="Basic and acidic residues" evidence="2">
    <location>
        <begin position="445"/>
        <end position="466"/>
    </location>
</feature>
<evidence type="ECO:0000256" key="1">
    <source>
        <dbReference type="SAM" id="Coils"/>
    </source>
</evidence>
<evidence type="ECO:0000313" key="4">
    <source>
        <dbReference type="Proteomes" id="UP000005238"/>
    </source>
</evidence>
<dbReference type="eggNOG" id="ENOG502SSQ4">
    <property type="taxonomic scope" value="Eukaryota"/>
</dbReference>
<name>H3H6X8_PHYRM</name>
<feature type="compositionally biased region" description="Low complexity" evidence="2">
    <location>
        <begin position="21"/>
        <end position="31"/>
    </location>
</feature>
<dbReference type="EMBL" id="DS566720">
    <property type="status" value="NOT_ANNOTATED_CDS"/>
    <property type="molecule type" value="Genomic_DNA"/>
</dbReference>
<accession>H3H6X8</accession>
<dbReference type="Proteomes" id="UP000005238">
    <property type="component" value="Unassembled WGS sequence"/>
</dbReference>
<dbReference type="EnsemblProtists" id="Phyra86460">
    <property type="protein sequence ID" value="Phyra86460"/>
    <property type="gene ID" value="Phyra86460"/>
</dbReference>
<feature type="compositionally biased region" description="Polar residues" evidence="2">
    <location>
        <begin position="105"/>
        <end position="127"/>
    </location>
</feature>
<protein>
    <submittedName>
        <fullName evidence="3">Uncharacterized protein</fullName>
    </submittedName>
</protein>